<sequence length="429" mass="48984">MNRTLVISIDALITADIQRLKELPHLGKIMKKASWVEDIFCIYPTLTYPCHATITTGCWPDRHGIINNEKFQPLAEDRADWFWFRDAIQVPTVIDYAKQHGLTTATVTWPVMGASGADYNIGEIWAPREEDDPTPWFDQANSPQVKGIFERNKHMLRWMKTPQMDEFAAQCAADIIREQDPDLLLLHLSYVDHQRHRLGVHSEELTRAFRFVDEQIGKVLEAVEEKGGIQNTNIVLLGDHGQLYCDELFHINSLFRKKGWITEENGVVKTWKVYAAQCSFSAQIYLQPEMDREEVYQELKNIQKEYPQYIEQVFTKEEAAAKHLTGAFDFVIEAADRVAFDKVVDADALTIPVQEVKEYKASISTHGHLPEKGDKPPFIMCGPDVVENQVIKGGYLIDEAPTILKLFGIEAEQMDGKAFGLVKCKEDEK</sequence>
<dbReference type="Gene3D" id="3.40.720.10">
    <property type="entry name" value="Alkaline Phosphatase, subunit A"/>
    <property type="match status" value="1"/>
</dbReference>
<dbReference type="RefSeq" id="WP_101880280.1">
    <property type="nucleotide sequence ID" value="NZ_JAAIMS010000033.1"/>
</dbReference>
<dbReference type="GO" id="GO:0016787">
    <property type="term" value="F:hydrolase activity"/>
    <property type="evidence" value="ECO:0007669"/>
    <property type="project" value="UniProtKB-ARBA"/>
</dbReference>
<evidence type="ECO:0000313" key="2">
    <source>
        <dbReference type="Proteomes" id="UP000234849"/>
    </source>
</evidence>
<name>A0A2N5NEI8_MEDGN</name>
<comment type="caution">
    <text evidence="1">The sequence shown here is derived from an EMBL/GenBank/DDBJ whole genome shotgun (WGS) entry which is preliminary data.</text>
</comment>
<reference evidence="1 2" key="1">
    <citation type="journal article" date="2017" name="Genome Med.">
        <title>A novel Ruminococcus gnavus clade enriched in inflammatory bowel disease patients.</title>
        <authorList>
            <person name="Hall A.B."/>
            <person name="Yassour M."/>
            <person name="Sauk J."/>
            <person name="Garner A."/>
            <person name="Jiang X."/>
            <person name="Arthur T."/>
            <person name="Lagoudas G.K."/>
            <person name="Vatanen T."/>
            <person name="Fornelos N."/>
            <person name="Wilson R."/>
            <person name="Bertha M."/>
            <person name="Cohen M."/>
            <person name="Garber J."/>
            <person name="Khalili H."/>
            <person name="Gevers D."/>
            <person name="Ananthakrishnan A.N."/>
            <person name="Kugathasan S."/>
            <person name="Lander E.S."/>
            <person name="Blainey P."/>
            <person name="Vlamakis H."/>
            <person name="Xavier R.J."/>
            <person name="Huttenhower C."/>
        </authorList>
    </citation>
    <scope>NUCLEOTIDE SEQUENCE [LARGE SCALE GENOMIC DNA]</scope>
    <source>
        <strain evidence="1 2">RJX1118</strain>
    </source>
</reference>
<dbReference type="Proteomes" id="UP000234849">
    <property type="component" value="Unassembled WGS sequence"/>
</dbReference>
<dbReference type="InterPro" id="IPR017850">
    <property type="entry name" value="Alkaline_phosphatase_core_sf"/>
</dbReference>
<organism evidence="1 2">
    <name type="scientific">Mediterraneibacter gnavus</name>
    <name type="common">Ruminococcus gnavus</name>
    <dbReference type="NCBI Taxonomy" id="33038"/>
    <lineage>
        <taxon>Bacteria</taxon>
        <taxon>Bacillati</taxon>
        <taxon>Bacillota</taxon>
        <taxon>Clostridia</taxon>
        <taxon>Lachnospirales</taxon>
        <taxon>Lachnospiraceae</taxon>
        <taxon>Mediterraneibacter</taxon>
    </lineage>
</organism>
<gene>
    <name evidence="1" type="ORF">CDL18_14450</name>
</gene>
<proteinExistence type="predicted"/>
<evidence type="ECO:0000313" key="1">
    <source>
        <dbReference type="EMBL" id="PLT52543.1"/>
    </source>
</evidence>
<dbReference type="InterPro" id="IPR002591">
    <property type="entry name" value="Phosphodiest/P_Trfase"/>
</dbReference>
<dbReference type="Pfam" id="PF01663">
    <property type="entry name" value="Phosphodiest"/>
    <property type="match status" value="1"/>
</dbReference>
<dbReference type="EMBL" id="NIHM01000030">
    <property type="protein sequence ID" value="PLT52543.1"/>
    <property type="molecule type" value="Genomic_DNA"/>
</dbReference>
<dbReference type="AlphaFoldDB" id="A0A2N5NEI8"/>
<accession>A0A2N5NEI8</accession>
<dbReference type="CDD" id="cd16018">
    <property type="entry name" value="Enpp"/>
    <property type="match status" value="1"/>
</dbReference>
<dbReference type="SUPFAM" id="SSF53649">
    <property type="entry name" value="Alkaline phosphatase-like"/>
    <property type="match status" value="1"/>
</dbReference>
<dbReference type="PANTHER" id="PTHR10151">
    <property type="entry name" value="ECTONUCLEOTIDE PYROPHOSPHATASE/PHOSPHODIESTERASE"/>
    <property type="match status" value="1"/>
</dbReference>
<dbReference type="PANTHER" id="PTHR10151:SF120">
    <property type="entry name" value="BIS(5'-ADENOSYL)-TRIPHOSPHATASE"/>
    <property type="match status" value="1"/>
</dbReference>
<protein>
    <submittedName>
        <fullName evidence="1">Phosphodiesterase</fullName>
    </submittedName>
</protein>